<dbReference type="EMBL" id="FNVS01000019">
    <property type="protein sequence ID" value="SEG19414.1"/>
    <property type="molecule type" value="Genomic_DNA"/>
</dbReference>
<gene>
    <name evidence="1" type="ORF">SAMN05444001_11942</name>
</gene>
<proteinExistence type="predicted"/>
<keyword evidence="2" id="KW-1185">Reference proteome</keyword>
<organism evidence="1 2">
    <name type="scientific">Parabacteroides chinchillae</name>
    <dbReference type="NCBI Taxonomy" id="871327"/>
    <lineage>
        <taxon>Bacteria</taxon>
        <taxon>Pseudomonadati</taxon>
        <taxon>Bacteroidota</taxon>
        <taxon>Bacteroidia</taxon>
        <taxon>Bacteroidales</taxon>
        <taxon>Tannerellaceae</taxon>
        <taxon>Parabacteroides</taxon>
    </lineage>
</organism>
<dbReference type="AlphaFoldDB" id="A0A8G2F2D7"/>
<protein>
    <submittedName>
        <fullName evidence="1">Uncharacterized protein</fullName>
    </submittedName>
</protein>
<dbReference type="Proteomes" id="UP000236725">
    <property type="component" value="Unassembled WGS sequence"/>
</dbReference>
<comment type="caution">
    <text evidence="1">The sequence shown here is derived from an EMBL/GenBank/DDBJ whole genome shotgun (WGS) entry which is preliminary data.</text>
</comment>
<evidence type="ECO:0000313" key="1">
    <source>
        <dbReference type="EMBL" id="SEG19414.1"/>
    </source>
</evidence>
<reference evidence="1 2" key="1">
    <citation type="submission" date="2016-10" db="EMBL/GenBank/DDBJ databases">
        <authorList>
            <person name="Varghese N."/>
            <person name="Submissions S."/>
        </authorList>
    </citation>
    <scope>NUCLEOTIDE SEQUENCE [LARGE SCALE GENOMIC DNA]</scope>
    <source>
        <strain evidence="1 2">DSM 29073</strain>
    </source>
</reference>
<accession>A0A8G2F2D7</accession>
<sequence>MKIHRHVLQRAINSIFDNAEKTNQKQSKKISSGK</sequence>
<name>A0A8G2F2D7_9BACT</name>
<evidence type="ECO:0000313" key="2">
    <source>
        <dbReference type="Proteomes" id="UP000236725"/>
    </source>
</evidence>